<evidence type="ECO:0000313" key="1">
    <source>
        <dbReference type="EMBL" id="EGF92702.1"/>
    </source>
</evidence>
<keyword evidence="2" id="KW-1185">Reference proteome</keyword>
<dbReference type="AlphaFoldDB" id="F4QHG5"/>
<dbReference type="EMBL" id="GL883077">
    <property type="protein sequence ID" value="EGF92702.1"/>
    <property type="molecule type" value="Genomic_DNA"/>
</dbReference>
<evidence type="ECO:0000313" key="2">
    <source>
        <dbReference type="Proteomes" id="UP000006512"/>
    </source>
</evidence>
<sequence>MQGVDIEGAIKGGVEMRNGAAALGPDAAVTVDDTDLGEGLANIENDALALMLFLACFPVSTLCRSRCG</sequence>
<dbReference type="STRING" id="715226.ABI_11390"/>
<protein>
    <submittedName>
        <fullName evidence="1">Uncharacterized protein</fullName>
    </submittedName>
</protein>
<name>F4QHG5_9CAUL</name>
<gene>
    <name evidence="1" type="ORF">ABI_11390</name>
</gene>
<dbReference type="Proteomes" id="UP000006512">
    <property type="component" value="Unassembled WGS sequence"/>
</dbReference>
<accession>F4QHG5</accession>
<reference evidence="2" key="1">
    <citation type="submission" date="2011-03" db="EMBL/GenBank/DDBJ databases">
        <title>Draft genome sequence of Brevundimonas diminuta.</title>
        <authorList>
            <person name="Brown P.J.B."/>
            <person name="Buechlein A."/>
            <person name="Hemmerich C."/>
            <person name="Brun Y.V."/>
        </authorList>
    </citation>
    <scope>NUCLEOTIDE SEQUENCE [LARGE SCALE GENOMIC DNA]</scope>
    <source>
        <strain evidence="2">C19</strain>
    </source>
</reference>
<proteinExistence type="predicted"/>
<organism evidence="1 2">
    <name type="scientific">Asticcacaulis biprosthecium C19</name>
    <dbReference type="NCBI Taxonomy" id="715226"/>
    <lineage>
        <taxon>Bacteria</taxon>
        <taxon>Pseudomonadati</taxon>
        <taxon>Pseudomonadota</taxon>
        <taxon>Alphaproteobacteria</taxon>
        <taxon>Caulobacterales</taxon>
        <taxon>Caulobacteraceae</taxon>
        <taxon>Asticcacaulis</taxon>
    </lineage>
</organism>
<dbReference type="HOGENOM" id="CLU_2784909_0_0_5"/>